<name>A0A8T3BKD8_DENNO</name>
<feature type="compositionally biased region" description="Basic and acidic residues" evidence="1">
    <location>
        <begin position="57"/>
        <end position="66"/>
    </location>
</feature>
<evidence type="ECO:0000256" key="1">
    <source>
        <dbReference type="SAM" id="MobiDB-lite"/>
    </source>
</evidence>
<dbReference type="PANTHER" id="PTHR33645">
    <property type="entry name" value="AMINOPEPTIDASE (DUF3754)"/>
    <property type="match status" value="1"/>
</dbReference>
<feature type="region of interest" description="Disordered" evidence="1">
    <location>
        <begin position="57"/>
        <end position="86"/>
    </location>
</feature>
<protein>
    <submittedName>
        <fullName evidence="2">Uncharacterized protein</fullName>
    </submittedName>
</protein>
<dbReference type="PANTHER" id="PTHR33645:SF2">
    <property type="entry name" value="FAMILY PROTEIN, PUTATIVE (DUF3754)-RELATED"/>
    <property type="match status" value="1"/>
</dbReference>
<dbReference type="OrthoDB" id="2020015at2759"/>
<proteinExistence type="predicted"/>
<dbReference type="InterPro" id="IPR022227">
    <property type="entry name" value="DUF3754"/>
</dbReference>
<comment type="caution">
    <text evidence="2">The sequence shown here is derived from an EMBL/GenBank/DDBJ whole genome shotgun (WGS) entry which is preliminary data.</text>
</comment>
<dbReference type="Pfam" id="PF12576">
    <property type="entry name" value="DUF3754"/>
    <property type="match status" value="1"/>
</dbReference>
<dbReference type="EMBL" id="JAGYWB010000008">
    <property type="protein sequence ID" value="KAI0514320.1"/>
    <property type="molecule type" value="Genomic_DNA"/>
</dbReference>
<sequence>MISNRTFSGSSAGTLGHSRQLAFNSGRGASSFRLSFFSRKTFMNSLSHRFSRDTFSRHEKGSEVEKRRKVQRSSSNEDDPRREEKGLSGIYVPRQKYISVSKAELLQAILEMFELKEDADNFLKLSVCLDSILHAEHKGILEEMRSYYSPHLQDQIQRTNFSIQSWEATSGLPHVASNDSMGVRGKKTNFPGNGEDEKPVDNSDLGRFFESLSGKGDRKPSMDSQRIAVAIRFQQSFMKLLHNAQFEELSAQDLLLTNALNSDYLLTLPIYVDWKRASESHAIIFRRGYATERQRGLLIAEKFDYLQSKLLQEIFFNLSRPLKQFGKWLYETLKGFNKAQSVTARIDAAKLWLKDQYSLERTWSYGQNFLRNQLRSDIMGDSDLPIWLAAQRAVPRYEGFLSVVGPRRRLMKKLLTWVGLVPSMPEVSVDFDRDTHSSETNSRPNFLQRITLSNLWEPASKESCGNNVWKMLSTAVSILFSRSILQEPAFEELILLYTDERNQREDTDDVLRLHLKIYERIPIPDLPVIFPHKKLSFRILDTVRLDVASILGLLAFFLNYKFENILSSPSAVLLDVIGTTALIVYVSRVVLGYKQTWDRYQLLVNKTLYEKTLASGFGSVHFLLDASELQQYKEAILLYAILLHPEKYEVLNRKSIGAECEMFLFDKFNLQIDMPIDEAMDTLMRLDLVSEVPVEGNLKPNAIPCSKAYEHLRKRWSSLLDLGS</sequence>
<organism evidence="2 3">
    <name type="scientific">Dendrobium nobile</name>
    <name type="common">Orchid</name>
    <dbReference type="NCBI Taxonomy" id="94219"/>
    <lineage>
        <taxon>Eukaryota</taxon>
        <taxon>Viridiplantae</taxon>
        <taxon>Streptophyta</taxon>
        <taxon>Embryophyta</taxon>
        <taxon>Tracheophyta</taxon>
        <taxon>Spermatophyta</taxon>
        <taxon>Magnoliopsida</taxon>
        <taxon>Liliopsida</taxon>
        <taxon>Asparagales</taxon>
        <taxon>Orchidaceae</taxon>
        <taxon>Epidendroideae</taxon>
        <taxon>Malaxideae</taxon>
        <taxon>Dendrobiinae</taxon>
        <taxon>Dendrobium</taxon>
    </lineage>
</organism>
<dbReference type="AlphaFoldDB" id="A0A8T3BKD8"/>
<gene>
    <name evidence="2" type="ORF">KFK09_010355</name>
</gene>
<reference evidence="2" key="1">
    <citation type="journal article" date="2022" name="Front. Genet.">
        <title>Chromosome-Scale Assembly of the Dendrobium nobile Genome Provides Insights Into the Molecular Mechanism of the Biosynthesis of the Medicinal Active Ingredient of Dendrobium.</title>
        <authorList>
            <person name="Xu Q."/>
            <person name="Niu S.-C."/>
            <person name="Li K.-L."/>
            <person name="Zheng P.-J."/>
            <person name="Zhang X.-J."/>
            <person name="Jia Y."/>
            <person name="Liu Y."/>
            <person name="Niu Y.-X."/>
            <person name="Yu L.-H."/>
            <person name="Chen D.-F."/>
            <person name="Zhang G.-Q."/>
        </authorList>
    </citation>
    <scope>NUCLEOTIDE SEQUENCE</scope>
    <source>
        <tissue evidence="2">Leaf</tissue>
    </source>
</reference>
<keyword evidence="3" id="KW-1185">Reference proteome</keyword>
<dbReference type="Proteomes" id="UP000829196">
    <property type="component" value="Unassembled WGS sequence"/>
</dbReference>
<evidence type="ECO:0000313" key="3">
    <source>
        <dbReference type="Proteomes" id="UP000829196"/>
    </source>
</evidence>
<evidence type="ECO:0000313" key="2">
    <source>
        <dbReference type="EMBL" id="KAI0514320.1"/>
    </source>
</evidence>
<accession>A0A8T3BKD8</accession>